<gene>
    <name evidence="1" type="ORF">LCGC14_2374860</name>
</gene>
<accession>A0A0F9C2N4</accession>
<reference evidence="1" key="1">
    <citation type="journal article" date="2015" name="Nature">
        <title>Complex archaea that bridge the gap between prokaryotes and eukaryotes.</title>
        <authorList>
            <person name="Spang A."/>
            <person name="Saw J.H."/>
            <person name="Jorgensen S.L."/>
            <person name="Zaremba-Niedzwiedzka K."/>
            <person name="Martijn J."/>
            <person name="Lind A.E."/>
            <person name="van Eijk R."/>
            <person name="Schleper C."/>
            <person name="Guy L."/>
            <person name="Ettema T.J."/>
        </authorList>
    </citation>
    <scope>NUCLEOTIDE SEQUENCE</scope>
</reference>
<dbReference type="EMBL" id="LAZR01035088">
    <property type="protein sequence ID" value="KKL28465.1"/>
    <property type="molecule type" value="Genomic_DNA"/>
</dbReference>
<protein>
    <submittedName>
        <fullName evidence="1">Uncharacterized protein</fullName>
    </submittedName>
</protein>
<sequence length="33" mass="4347">MFSKLHQKWKRRPKRKQRISYGRKLRYNWNNIE</sequence>
<evidence type="ECO:0000313" key="1">
    <source>
        <dbReference type="EMBL" id="KKL28465.1"/>
    </source>
</evidence>
<name>A0A0F9C2N4_9ZZZZ</name>
<proteinExistence type="predicted"/>
<dbReference type="AlphaFoldDB" id="A0A0F9C2N4"/>
<feature type="non-terminal residue" evidence="1">
    <location>
        <position position="33"/>
    </location>
</feature>
<organism evidence="1">
    <name type="scientific">marine sediment metagenome</name>
    <dbReference type="NCBI Taxonomy" id="412755"/>
    <lineage>
        <taxon>unclassified sequences</taxon>
        <taxon>metagenomes</taxon>
        <taxon>ecological metagenomes</taxon>
    </lineage>
</organism>
<comment type="caution">
    <text evidence="1">The sequence shown here is derived from an EMBL/GenBank/DDBJ whole genome shotgun (WGS) entry which is preliminary data.</text>
</comment>